<proteinExistence type="predicted"/>
<reference evidence="1" key="2">
    <citation type="submission" date="2020-08" db="EMBL/GenBank/DDBJ databases">
        <authorList>
            <person name="Chen M."/>
            <person name="Teng W."/>
            <person name="Zhao L."/>
            <person name="Hu C."/>
            <person name="Zhou Y."/>
            <person name="Han B."/>
            <person name="Song L."/>
            <person name="Shu W."/>
        </authorList>
    </citation>
    <scope>NUCLEOTIDE SEQUENCE</scope>
    <source>
        <strain evidence="1">FACHB-1375</strain>
    </source>
</reference>
<reference evidence="1" key="1">
    <citation type="journal article" date="2015" name="ISME J.">
        <title>Draft Genome Sequence of Streptomyces incarnatus NRRL8089, which Produces the Nucleoside Antibiotic Sinefungin.</title>
        <authorList>
            <person name="Oshima K."/>
            <person name="Hattori M."/>
            <person name="Shimizu H."/>
            <person name="Fukuda K."/>
            <person name="Nemoto M."/>
            <person name="Inagaki K."/>
            <person name="Tamura T."/>
        </authorList>
    </citation>
    <scope>NUCLEOTIDE SEQUENCE</scope>
    <source>
        <strain evidence="1">FACHB-1375</strain>
    </source>
</reference>
<keyword evidence="2" id="KW-1185">Reference proteome</keyword>
<dbReference type="EMBL" id="JACJPW010000166">
    <property type="protein sequence ID" value="MBD2186110.1"/>
    <property type="molecule type" value="Genomic_DNA"/>
</dbReference>
<dbReference type="RefSeq" id="WP_190475107.1">
    <property type="nucleotide sequence ID" value="NZ_JACJPW010000166.1"/>
</dbReference>
<name>A0A926ZKL8_9CYAN</name>
<dbReference type="Proteomes" id="UP000641646">
    <property type="component" value="Unassembled WGS sequence"/>
</dbReference>
<organism evidence="1 2">
    <name type="scientific">Aerosakkonema funiforme FACHB-1375</name>
    <dbReference type="NCBI Taxonomy" id="2949571"/>
    <lineage>
        <taxon>Bacteria</taxon>
        <taxon>Bacillati</taxon>
        <taxon>Cyanobacteriota</taxon>
        <taxon>Cyanophyceae</taxon>
        <taxon>Oscillatoriophycideae</taxon>
        <taxon>Aerosakkonematales</taxon>
        <taxon>Aerosakkonemataceae</taxon>
        <taxon>Aerosakkonema</taxon>
    </lineage>
</organism>
<dbReference type="AlphaFoldDB" id="A0A926ZKL8"/>
<evidence type="ECO:0008006" key="3">
    <source>
        <dbReference type="Google" id="ProtNLM"/>
    </source>
</evidence>
<sequence>MSYLSHAAASFETPTGRFSVKLDKTQALQEGGGISIVHNSKLGAAFKTRVTAFAMVGFRNASLVIAARGAVGKGKTSDLGMVRMVELVQERTSNYDLARLAEAIAISGDRYNRPYFYRIARNREEAAREREVDELIAAVKQSRSDYARMLTHWFDEVLPPDTDEIVFCGGTAEYLKPELRSHYSRYAQSWHAGIVVPPELDPNGLGHRLADAYGLFVYFKSQFEQLLTHLTQSTEAESPQDNAETSTQVSIELNAIQADTETLAVTETKATSKLDAASLLSGPYRGAVKKKESSEPSLNGSK</sequence>
<accession>A0A926ZKL8</accession>
<gene>
    <name evidence="1" type="ORF">H6G03_34480</name>
</gene>
<evidence type="ECO:0000313" key="1">
    <source>
        <dbReference type="EMBL" id="MBD2186110.1"/>
    </source>
</evidence>
<comment type="caution">
    <text evidence="1">The sequence shown here is derived from an EMBL/GenBank/DDBJ whole genome shotgun (WGS) entry which is preliminary data.</text>
</comment>
<evidence type="ECO:0000313" key="2">
    <source>
        <dbReference type="Proteomes" id="UP000641646"/>
    </source>
</evidence>
<protein>
    <recommendedName>
        <fullName evidence="3">Actin-like protein N-terminal domain-containing protein</fullName>
    </recommendedName>
</protein>